<evidence type="ECO:0000256" key="2">
    <source>
        <dbReference type="ARBA" id="ARBA00001282"/>
    </source>
</evidence>
<keyword evidence="7 13" id="KW-0808">Transferase</keyword>
<dbReference type="NCBIfam" id="TIGR00453">
    <property type="entry name" value="ispD"/>
    <property type="match status" value="1"/>
</dbReference>
<feature type="region of interest" description="2-C-methyl-D-erythritol 4-phosphate cytidylyltransferase" evidence="13">
    <location>
        <begin position="1"/>
        <end position="234"/>
    </location>
</feature>
<dbReference type="InterPro" id="IPR018294">
    <property type="entry name" value="ISPD_synthase_CS"/>
</dbReference>
<feature type="site" description="Transition state stabilizer" evidence="13">
    <location>
        <position position="362"/>
    </location>
</feature>
<dbReference type="InterPro" id="IPR003526">
    <property type="entry name" value="MECDP_synthase"/>
</dbReference>
<dbReference type="PANTHER" id="PTHR32125">
    <property type="entry name" value="2-C-METHYL-D-ERYTHRITOL 4-PHOSPHATE CYTIDYLYLTRANSFERASE, CHLOROPLASTIC"/>
    <property type="match status" value="1"/>
</dbReference>
<dbReference type="CDD" id="cd00554">
    <property type="entry name" value="MECDP_synthase"/>
    <property type="match status" value="1"/>
</dbReference>
<dbReference type="Pfam" id="PF01128">
    <property type="entry name" value="IspD"/>
    <property type="match status" value="1"/>
</dbReference>
<protein>
    <recommendedName>
        <fullName evidence="13">Bifunctional enzyme IspD/IspF</fullName>
    </recommendedName>
    <domain>
        <recommendedName>
            <fullName evidence="13">2-C-methyl-D-erythritol 4-phosphate cytidylyltransferase</fullName>
            <ecNumber evidence="13">2.7.7.60</ecNumber>
        </recommendedName>
        <alternativeName>
            <fullName evidence="13">4-diphosphocytidyl-2C-methyl-D-erythritol synthase</fullName>
        </alternativeName>
        <alternativeName>
            <fullName evidence="13">MEP cytidylyltransferase</fullName>
            <shortName evidence="13">MCT</shortName>
        </alternativeName>
    </domain>
    <domain>
        <recommendedName>
            <fullName evidence="13">2-C-methyl-D-erythritol 2,4-cyclodiphosphate synthase</fullName>
            <shortName evidence="13">MECDP-synthase</shortName>
            <shortName evidence="13">MECPP-synthase</shortName>
            <shortName evidence="13">MECPS</shortName>
            <ecNumber evidence="13">4.6.1.12</ecNumber>
        </recommendedName>
    </domain>
</protein>
<dbReference type="NCBIfam" id="TIGR00151">
    <property type="entry name" value="ispF"/>
    <property type="match status" value="1"/>
</dbReference>
<comment type="pathway">
    <text evidence="5 13">Isoprenoid biosynthesis; isopentenyl diphosphate biosynthesis via DXP pathway; isopentenyl diphosphate from 1-deoxy-D-xylulose 5-phosphate: step 2/6.</text>
</comment>
<feature type="binding site" evidence="13">
    <location>
        <begin position="288"/>
        <end position="290"/>
    </location>
    <ligand>
        <name>4-CDP-2-C-methyl-D-erythritol 2-phosphate</name>
        <dbReference type="ChEBI" id="CHEBI:57919"/>
    </ligand>
</feature>
<dbReference type="Gene3D" id="3.90.550.10">
    <property type="entry name" value="Spore Coat Polysaccharide Biosynthesis Protein SpsA, Chain A"/>
    <property type="match status" value="1"/>
</dbReference>
<accession>A0A444PRE1</accession>
<keyword evidence="11 13" id="KW-0456">Lyase</keyword>
<evidence type="ECO:0000256" key="5">
    <source>
        <dbReference type="ARBA" id="ARBA00004787"/>
    </source>
</evidence>
<comment type="similarity">
    <text evidence="13">In the N-terminal section; belongs to the IspD/TarI cytidylyltransferase family. IspD subfamily.</text>
</comment>
<evidence type="ECO:0000256" key="9">
    <source>
        <dbReference type="ARBA" id="ARBA00022723"/>
    </source>
</evidence>
<dbReference type="GO" id="GO:0008685">
    <property type="term" value="F:2-C-methyl-D-erythritol 2,4-cyclodiphosphate synthase activity"/>
    <property type="evidence" value="ECO:0007669"/>
    <property type="project" value="UniProtKB-UniRule"/>
</dbReference>
<comment type="cofactor">
    <cofactor evidence="3 13">
        <name>a divalent metal cation</name>
        <dbReference type="ChEBI" id="CHEBI:60240"/>
    </cofactor>
</comment>
<feature type="binding site" evidence="13">
    <location>
        <position position="240"/>
    </location>
    <ligand>
        <name>a divalent metal cation</name>
        <dbReference type="ChEBI" id="CHEBI:60240"/>
    </ligand>
</feature>
<dbReference type="GO" id="GO:0019288">
    <property type="term" value="P:isopentenyl diphosphate biosynthetic process, methylerythritol 4-phosphate pathway"/>
    <property type="evidence" value="ECO:0007669"/>
    <property type="project" value="UniProtKB-UniRule"/>
</dbReference>
<comment type="similarity">
    <text evidence="13">In the C-terminal section; belongs to the IspF family.</text>
</comment>
<evidence type="ECO:0000256" key="12">
    <source>
        <dbReference type="ARBA" id="ARBA00023268"/>
    </source>
</evidence>
<comment type="catalytic activity">
    <reaction evidence="1 13">
        <text>4-CDP-2-C-methyl-D-erythritol 2-phosphate = 2-C-methyl-D-erythritol 2,4-cyclic diphosphate + CMP</text>
        <dbReference type="Rhea" id="RHEA:23864"/>
        <dbReference type="ChEBI" id="CHEBI:57919"/>
        <dbReference type="ChEBI" id="CHEBI:58483"/>
        <dbReference type="ChEBI" id="CHEBI:60377"/>
        <dbReference type="EC" id="4.6.1.12"/>
    </reaction>
</comment>
<dbReference type="PROSITE" id="PS01295">
    <property type="entry name" value="ISPD"/>
    <property type="match status" value="1"/>
</dbReference>
<dbReference type="OrthoDB" id="9802561at2"/>
<feature type="site" description="Transition state stabilizer" evidence="13">
    <location>
        <position position="19"/>
    </location>
</feature>
<evidence type="ECO:0000313" key="16">
    <source>
        <dbReference type="Proteomes" id="UP000288547"/>
    </source>
</evidence>
<dbReference type="EC" id="4.6.1.12" evidence="13"/>
<dbReference type="InterPro" id="IPR020555">
    <property type="entry name" value="MECDP_synthase_CS"/>
</dbReference>
<dbReference type="SUPFAM" id="SSF53448">
    <property type="entry name" value="Nucleotide-diphospho-sugar transferases"/>
    <property type="match status" value="1"/>
</dbReference>
<feature type="site" description="Positions MEP for the nucleophilic attack" evidence="13">
    <location>
        <position position="214"/>
    </location>
</feature>
<dbReference type="AlphaFoldDB" id="A0A444PRE1"/>
<comment type="catalytic activity">
    <reaction evidence="2 13">
        <text>2-C-methyl-D-erythritol 4-phosphate + CTP + H(+) = 4-CDP-2-C-methyl-D-erythritol + diphosphate</text>
        <dbReference type="Rhea" id="RHEA:13429"/>
        <dbReference type="ChEBI" id="CHEBI:15378"/>
        <dbReference type="ChEBI" id="CHEBI:33019"/>
        <dbReference type="ChEBI" id="CHEBI:37563"/>
        <dbReference type="ChEBI" id="CHEBI:57823"/>
        <dbReference type="ChEBI" id="CHEBI:58262"/>
        <dbReference type="EC" id="2.7.7.60"/>
    </reaction>
</comment>
<feature type="site" description="Transition state stabilizer" evidence="13">
    <location>
        <position position="266"/>
    </location>
</feature>
<proteinExistence type="inferred from homology"/>
<feature type="site" description="Positions MEP for the nucleophilic attack" evidence="13">
    <location>
        <position position="161"/>
    </location>
</feature>
<evidence type="ECO:0000256" key="1">
    <source>
        <dbReference type="ARBA" id="ARBA00000200"/>
    </source>
</evidence>
<dbReference type="InterPro" id="IPR034683">
    <property type="entry name" value="IspD/TarI"/>
</dbReference>
<dbReference type="PROSITE" id="PS01350">
    <property type="entry name" value="ISPF"/>
    <property type="match status" value="1"/>
</dbReference>
<sequence length="392" mass="40004">MSVEPDTAVVVVAAGDGTRLALGRPKALVPLGGATILERALHGVLGMPRGVQIVVVAPPSGMAEARQVSERAVGVAADALTIVPGGPSRTASVRAGLAVLLPSVVTVLVHDAARALTPPSLLTMIADAVASTGEAVVPGLPVVDTVKEVATDGLVLGTVDRDRLRAVQTPQGFPRHLLERAYADVSDEHTDDAATVAALGGTVRIVEGDERAFKITTRWDLRRAELLLDAGGLRTGVGVDVHGTGGDGTLRLAGLDWPGERALAGHSDGDAVAHAIVDALLGAAGLGDIGAMFGTDDPAFAGAAGDVFVRAAVEALRRAGFTPVNVSVQLVGNRPRFSPRRLEAERMMTAMVGAPVSITATTTDGLGFTGRGEGVTAIASALVRSQRDDVLE</sequence>
<comment type="caution">
    <text evidence="13">Lacks conserved residue(s) required for the propagation of feature annotation.</text>
</comment>
<name>A0A444PRE1_9MICO</name>
<feature type="binding site" evidence="13">
    <location>
        <begin position="240"/>
        <end position="242"/>
    </location>
    <ligand>
        <name>4-CDP-2-C-methyl-D-erythritol 2-phosphate</name>
        <dbReference type="ChEBI" id="CHEBI:57919"/>
    </ligand>
</feature>
<dbReference type="EC" id="2.7.7.60" evidence="13"/>
<keyword evidence="10 13" id="KW-0414">Isoprene biosynthesis</keyword>
<dbReference type="RefSeq" id="WP_128495303.1">
    <property type="nucleotide sequence ID" value="NZ_RZNB01000004.1"/>
</dbReference>
<comment type="pathway">
    <text evidence="4 13">Isoprenoid biosynthesis; isopentenyl diphosphate biosynthesis via DXP pathway; isopentenyl diphosphate from 1-deoxy-D-xylulose 5-phosphate: step 4/6.</text>
</comment>
<dbReference type="Proteomes" id="UP000288547">
    <property type="component" value="Unassembled WGS sequence"/>
</dbReference>
<evidence type="ECO:0000313" key="15">
    <source>
        <dbReference type="EMBL" id="RWZ49843.1"/>
    </source>
</evidence>
<comment type="similarity">
    <text evidence="6">Belongs to the IspD/TarI cytidylyltransferase family. IspD subfamily.</text>
</comment>
<dbReference type="EMBL" id="RZNB01000004">
    <property type="protein sequence ID" value="RWZ49843.1"/>
    <property type="molecule type" value="Genomic_DNA"/>
</dbReference>
<reference evidence="15 16" key="1">
    <citation type="submission" date="2018-12" db="EMBL/GenBank/DDBJ databases">
        <authorList>
            <person name="Li F."/>
        </authorList>
    </citation>
    <scope>NUCLEOTIDE SEQUENCE [LARGE SCALE GENOMIC DNA]</scope>
    <source>
        <strain evidence="15 16">11W25H-1</strain>
    </source>
</reference>
<evidence type="ECO:0000256" key="10">
    <source>
        <dbReference type="ARBA" id="ARBA00023229"/>
    </source>
</evidence>
<feature type="binding site" evidence="13">
    <location>
        <position position="242"/>
    </location>
    <ligand>
        <name>a divalent metal cation</name>
        <dbReference type="ChEBI" id="CHEBI:60240"/>
    </ligand>
</feature>
<evidence type="ECO:0000256" key="11">
    <source>
        <dbReference type="ARBA" id="ARBA00023239"/>
    </source>
</evidence>
<dbReference type="UniPathway" id="UPA00056">
    <property type="reaction ID" value="UER00093"/>
</dbReference>
<dbReference type="InterPro" id="IPR001228">
    <property type="entry name" value="IspD"/>
</dbReference>
<feature type="region of interest" description="2-C-methyl-D-erythritol 2,4-cyclodiphosphate synthase" evidence="13">
    <location>
        <begin position="234"/>
        <end position="392"/>
    </location>
</feature>
<dbReference type="PANTHER" id="PTHR32125:SF4">
    <property type="entry name" value="2-C-METHYL-D-ERYTHRITOL 4-PHOSPHATE CYTIDYLYLTRANSFERASE, CHLOROPLASTIC"/>
    <property type="match status" value="1"/>
</dbReference>
<dbReference type="InterPro" id="IPR026596">
    <property type="entry name" value="IspD/F"/>
</dbReference>
<dbReference type="CDD" id="cd02516">
    <property type="entry name" value="CDP-ME_synthetase"/>
    <property type="match status" value="1"/>
</dbReference>
<dbReference type="Gene3D" id="3.30.1330.50">
    <property type="entry name" value="2-C-methyl-D-erythritol 2,4-cyclodiphosphate synthase"/>
    <property type="match status" value="1"/>
</dbReference>
<keyword evidence="16" id="KW-1185">Reference proteome</keyword>
<evidence type="ECO:0000256" key="4">
    <source>
        <dbReference type="ARBA" id="ARBA00004709"/>
    </source>
</evidence>
<feature type="binding site" evidence="13">
    <location>
        <begin position="361"/>
        <end position="364"/>
    </location>
    <ligand>
        <name>4-CDP-2-C-methyl-D-erythritol 2-phosphate</name>
        <dbReference type="ChEBI" id="CHEBI:57919"/>
    </ligand>
</feature>
<dbReference type="InterPro" id="IPR050088">
    <property type="entry name" value="IspD/TarI_cytidylyltransf_bact"/>
</dbReference>
<evidence type="ECO:0000256" key="7">
    <source>
        <dbReference type="ARBA" id="ARBA00022679"/>
    </source>
</evidence>
<gene>
    <name evidence="13" type="primary">ispDF</name>
    <name evidence="15" type="ORF">ELQ90_10830</name>
</gene>
<dbReference type="GO" id="GO:0050518">
    <property type="term" value="F:2-C-methyl-D-erythritol 4-phosphate cytidylyltransferase activity"/>
    <property type="evidence" value="ECO:0007669"/>
    <property type="project" value="UniProtKB-UniRule"/>
</dbReference>
<dbReference type="HAMAP" id="MF_00108">
    <property type="entry name" value="IspD"/>
    <property type="match status" value="1"/>
</dbReference>
<evidence type="ECO:0000256" key="13">
    <source>
        <dbReference type="HAMAP-Rule" id="MF_01520"/>
    </source>
</evidence>
<dbReference type="InterPro" id="IPR029044">
    <property type="entry name" value="Nucleotide-diphossugar_trans"/>
</dbReference>
<evidence type="ECO:0000256" key="8">
    <source>
        <dbReference type="ARBA" id="ARBA00022695"/>
    </source>
</evidence>
<dbReference type="HAMAP" id="MF_00107">
    <property type="entry name" value="IspF"/>
    <property type="match status" value="1"/>
</dbReference>
<keyword evidence="9 13" id="KW-0479">Metal-binding</keyword>
<feature type="site" description="Transition state stabilizer" evidence="13">
    <location>
        <position position="26"/>
    </location>
</feature>
<dbReference type="Pfam" id="PF02542">
    <property type="entry name" value="YgbB"/>
    <property type="match status" value="1"/>
</dbReference>
<keyword evidence="8 13" id="KW-0548">Nucleotidyltransferase</keyword>
<feature type="binding site" evidence="13">
    <location>
        <position position="371"/>
    </location>
    <ligand>
        <name>4-CDP-2-C-methyl-D-erythritol 2-phosphate</name>
        <dbReference type="ChEBI" id="CHEBI:57919"/>
    </ligand>
</feature>
<dbReference type="InterPro" id="IPR036571">
    <property type="entry name" value="MECDP_synthase_sf"/>
</dbReference>
<dbReference type="GO" id="GO:0016114">
    <property type="term" value="P:terpenoid biosynthetic process"/>
    <property type="evidence" value="ECO:0007669"/>
    <property type="project" value="InterPro"/>
</dbReference>
<dbReference type="HAMAP" id="MF_01520">
    <property type="entry name" value="IspDF"/>
    <property type="match status" value="1"/>
</dbReference>
<feature type="binding site" evidence="13">
    <location>
        <position position="368"/>
    </location>
    <ligand>
        <name>4-CDP-2-C-methyl-D-erythritol 2-phosphate</name>
        <dbReference type="ChEBI" id="CHEBI:57919"/>
    </ligand>
</feature>
<evidence type="ECO:0000256" key="6">
    <source>
        <dbReference type="ARBA" id="ARBA00009789"/>
    </source>
</evidence>
<comment type="caution">
    <text evidence="15">The sequence shown here is derived from an EMBL/GenBank/DDBJ whole genome shotgun (WGS) entry which is preliminary data.</text>
</comment>
<feature type="binding site" evidence="13">
    <location>
        <position position="274"/>
    </location>
    <ligand>
        <name>a divalent metal cation</name>
        <dbReference type="ChEBI" id="CHEBI:60240"/>
    </ligand>
</feature>
<dbReference type="SUPFAM" id="SSF69765">
    <property type="entry name" value="IpsF-like"/>
    <property type="match status" value="1"/>
</dbReference>
<evidence type="ECO:0000259" key="14">
    <source>
        <dbReference type="Pfam" id="PF02542"/>
    </source>
</evidence>
<keyword evidence="12 13" id="KW-0511">Multifunctional enzyme</keyword>
<feature type="binding site" evidence="13">
    <location>
        <begin position="266"/>
        <end position="267"/>
    </location>
    <ligand>
        <name>4-CDP-2-C-methyl-D-erythritol 2-phosphate</name>
        <dbReference type="ChEBI" id="CHEBI:57919"/>
    </ligand>
</feature>
<feature type="domain" description="2-C-methyl-D-erythritol 2,4-cyclodiphosphate synthase" evidence="14">
    <location>
        <begin position="234"/>
        <end position="383"/>
    </location>
</feature>
<evidence type="ECO:0000256" key="3">
    <source>
        <dbReference type="ARBA" id="ARBA00001968"/>
    </source>
</evidence>
<dbReference type="GO" id="GO:0046872">
    <property type="term" value="F:metal ion binding"/>
    <property type="evidence" value="ECO:0007669"/>
    <property type="project" value="UniProtKB-KW"/>
</dbReference>
<organism evidence="15 16">
    <name type="scientific">Labedella phragmitis</name>
    <dbReference type="NCBI Taxonomy" id="2498849"/>
    <lineage>
        <taxon>Bacteria</taxon>
        <taxon>Bacillati</taxon>
        <taxon>Actinomycetota</taxon>
        <taxon>Actinomycetes</taxon>
        <taxon>Micrococcales</taxon>
        <taxon>Microbacteriaceae</taxon>
        <taxon>Labedella</taxon>
    </lineage>
</organism>
<comment type="function">
    <text evidence="13">Bifunctional enzyme that catalyzes the formation of 4-diphosphocytidyl-2-C-methyl-D-erythritol from CTP and 2-C-methyl-D-erythritol 4-phosphate (MEP) (IspD), and catalyzes the conversion of 4-diphosphocytidyl-2-C-methyl-D-erythritol 2-phosphate (CDP-ME2P) to 2-C-methyl-D-erythritol 2,4-cyclodiphosphate (ME-CPP) with a corresponding release of cytidine 5-monophosphate (CMP) (IspF).</text>
</comment>